<accession>A0A0N4T005</accession>
<dbReference type="EMBL" id="UZAD01000106">
    <property type="protein sequence ID" value="VDN82587.1"/>
    <property type="molecule type" value="Genomic_DNA"/>
</dbReference>
<name>A0A0N4T005_BRUPA</name>
<evidence type="ECO:0000313" key="1">
    <source>
        <dbReference type="EMBL" id="VDN82587.1"/>
    </source>
</evidence>
<dbReference type="AlphaFoldDB" id="A0A0N4T005"/>
<reference evidence="3" key="1">
    <citation type="submission" date="2017-02" db="UniProtKB">
        <authorList>
            <consortium name="WormBaseParasite"/>
        </authorList>
    </citation>
    <scope>IDENTIFICATION</scope>
</reference>
<sequence>MHPNVSSTTPWIAMKDINERNYENCNFISEKKENLSMTNNHAYMTRNMYILMEKKEKTLPDVL</sequence>
<reference evidence="1 2" key="2">
    <citation type="submission" date="2018-11" db="EMBL/GenBank/DDBJ databases">
        <authorList>
            <consortium name="Pathogen Informatics"/>
        </authorList>
    </citation>
    <scope>NUCLEOTIDE SEQUENCE [LARGE SCALE GENOMIC DNA]</scope>
</reference>
<keyword evidence="2" id="KW-1185">Reference proteome</keyword>
<dbReference type="WBParaSite" id="BPAG_0000140001-mRNA-1">
    <property type="protein sequence ID" value="BPAG_0000140001-mRNA-1"/>
    <property type="gene ID" value="BPAG_0000140001"/>
</dbReference>
<dbReference type="Proteomes" id="UP000278627">
    <property type="component" value="Unassembled WGS sequence"/>
</dbReference>
<proteinExistence type="predicted"/>
<evidence type="ECO:0000313" key="2">
    <source>
        <dbReference type="Proteomes" id="UP000278627"/>
    </source>
</evidence>
<evidence type="ECO:0000313" key="3">
    <source>
        <dbReference type="WBParaSite" id="BPAG_0000140001-mRNA-1"/>
    </source>
</evidence>
<organism evidence="3">
    <name type="scientific">Brugia pahangi</name>
    <name type="common">Filarial nematode worm</name>
    <dbReference type="NCBI Taxonomy" id="6280"/>
    <lineage>
        <taxon>Eukaryota</taxon>
        <taxon>Metazoa</taxon>
        <taxon>Ecdysozoa</taxon>
        <taxon>Nematoda</taxon>
        <taxon>Chromadorea</taxon>
        <taxon>Rhabditida</taxon>
        <taxon>Spirurina</taxon>
        <taxon>Spiruromorpha</taxon>
        <taxon>Filarioidea</taxon>
        <taxon>Onchocercidae</taxon>
        <taxon>Brugia</taxon>
    </lineage>
</organism>
<gene>
    <name evidence="1" type="ORF">BPAG_LOCUS1401</name>
</gene>
<protein>
    <submittedName>
        <fullName evidence="1 3">Uncharacterized protein</fullName>
    </submittedName>
</protein>